<dbReference type="Gene3D" id="3.40.50.2020">
    <property type="match status" value="1"/>
</dbReference>
<evidence type="ECO:0000313" key="4">
    <source>
        <dbReference type="EMBL" id="TPG13574.1"/>
    </source>
</evidence>
<dbReference type="InterPro" id="IPR029057">
    <property type="entry name" value="PRTase-like"/>
</dbReference>
<dbReference type="EMBL" id="RCZK01000003">
    <property type="protein sequence ID" value="TPG13574.1"/>
    <property type="molecule type" value="Genomic_DNA"/>
</dbReference>
<reference evidence="4 5" key="1">
    <citation type="journal article" date="2019" name="Environ. Microbiol.">
        <title>Species interactions and distinct microbial communities in high Arctic permafrost affected cryosols are associated with the CH4 and CO2 gas fluxes.</title>
        <authorList>
            <person name="Altshuler I."/>
            <person name="Hamel J."/>
            <person name="Turney S."/>
            <person name="Magnuson E."/>
            <person name="Levesque R."/>
            <person name="Greer C."/>
            <person name="Whyte L.G."/>
        </authorList>
    </citation>
    <scope>NUCLEOTIDE SEQUENCE [LARGE SCALE GENOMIC DNA]</scope>
    <source>
        <strain evidence="4 5">S5.1</strain>
    </source>
</reference>
<keyword evidence="1 4" id="KW-0328">Glycosyltransferase</keyword>
<dbReference type="RefSeq" id="WP_140868773.1">
    <property type="nucleotide sequence ID" value="NZ_RCZK01000003.1"/>
</dbReference>
<proteinExistence type="predicted"/>
<evidence type="ECO:0000256" key="1">
    <source>
        <dbReference type="ARBA" id="ARBA00022676"/>
    </source>
</evidence>
<dbReference type="AlphaFoldDB" id="A0A502CLS2"/>
<dbReference type="CDD" id="cd06223">
    <property type="entry name" value="PRTases_typeI"/>
    <property type="match status" value="1"/>
</dbReference>
<protein>
    <submittedName>
        <fullName evidence="4">Phosphoribosyltransferase</fullName>
    </submittedName>
</protein>
<organism evidence="4 5">
    <name type="scientific">Sphingomonas oligophenolica</name>
    <dbReference type="NCBI Taxonomy" id="301154"/>
    <lineage>
        <taxon>Bacteria</taxon>
        <taxon>Pseudomonadati</taxon>
        <taxon>Pseudomonadota</taxon>
        <taxon>Alphaproteobacteria</taxon>
        <taxon>Sphingomonadales</taxon>
        <taxon>Sphingomonadaceae</taxon>
        <taxon>Sphingomonas</taxon>
    </lineage>
</organism>
<evidence type="ECO:0000313" key="5">
    <source>
        <dbReference type="Proteomes" id="UP000318413"/>
    </source>
</evidence>
<dbReference type="SUPFAM" id="SSF53271">
    <property type="entry name" value="PRTase-like"/>
    <property type="match status" value="1"/>
</dbReference>
<dbReference type="InterPro" id="IPR000836">
    <property type="entry name" value="PRTase_dom"/>
</dbReference>
<evidence type="ECO:0000259" key="3">
    <source>
        <dbReference type="Pfam" id="PF00156"/>
    </source>
</evidence>
<accession>A0A502CLS2</accession>
<dbReference type="GO" id="GO:0016757">
    <property type="term" value="F:glycosyltransferase activity"/>
    <property type="evidence" value="ECO:0007669"/>
    <property type="project" value="UniProtKB-KW"/>
</dbReference>
<dbReference type="PANTHER" id="PTHR43363:SF1">
    <property type="entry name" value="HYPOXANTHINE-GUANINE PHOSPHORIBOSYLTRANSFERASE"/>
    <property type="match status" value="1"/>
</dbReference>
<evidence type="ECO:0000256" key="2">
    <source>
        <dbReference type="ARBA" id="ARBA00022679"/>
    </source>
</evidence>
<keyword evidence="2 4" id="KW-0808">Transferase</keyword>
<gene>
    <name evidence="4" type="ORF">EAH84_05115</name>
</gene>
<keyword evidence="5" id="KW-1185">Reference proteome</keyword>
<dbReference type="PANTHER" id="PTHR43363">
    <property type="entry name" value="HYPOXANTHINE PHOSPHORIBOSYLTRANSFERASE"/>
    <property type="match status" value="1"/>
</dbReference>
<name>A0A502CLS2_9SPHN</name>
<sequence>MPVFTAIDHNAFVADVLTLAEAIRVDAWTPNYIIGIGRGGLVPAVYLSHATGMGSLSVDWSSQVPEFASAALVRLAARTRNGERLLFVDDINDSGMTIGRLRNALADAAPGHVRFATLIDNIRSAQRVDYAARTIDRDVTKDWFVFPWEAIAPATAIAEDAAEVPGRIA</sequence>
<dbReference type="Pfam" id="PF00156">
    <property type="entry name" value="Pribosyltran"/>
    <property type="match status" value="1"/>
</dbReference>
<dbReference type="Proteomes" id="UP000318413">
    <property type="component" value="Unassembled WGS sequence"/>
</dbReference>
<feature type="domain" description="Phosphoribosyltransferase" evidence="3">
    <location>
        <begin position="8"/>
        <end position="149"/>
    </location>
</feature>
<dbReference type="OrthoDB" id="199120at2"/>
<comment type="caution">
    <text evidence="4">The sequence shown here is derived from an EMBL/GenBank/DDBJ whole genome shotgun (WGS) entry which is preliminary data.</text>
</comment>